<accession>A0A8B7ZPX6</accession>
<sequence>MRGAKLIELVPMLNRLLKSRPAPKTLVIHLGTNDLFSTPVRELRRKIKMYLCTVRETFPTTRIVWSDILYRLFYHGEAKHGVGKTNVRALNKFAHMVCHQSCYASTIIHVHNIHLNASDPSLFWRDGLHLSNVGNIKFCENLHNALAFFSLYPDAPCYPP</sequence>
<dbReference type="Proteomes" id="UP000694845">
    <property type="component" value="Unplaced"/>
</dbReference>
<dbReference type="OrthoDB" id="6159491at2759"/>
<dbReference type="KEGG" id="aplc:110988147"/>
<dbReference type="AlphaFoldDB" id="A0A8B7ZPX6"/>
<proteinExistence type="predicted"/>
<evidence type="ECO:0000313" key="1">
    <source>
        <dbReference type="Proteomes" id="UP000694845"/>
    </source>
</evidence>
<dbReference type="RefSeq" id="XP_022107107.1">
    <property type="nucleotide sequence ID" value="XM_022251415.1"/>
</dbReference>
<gene>
    <name evidence="2" type="primary">LOC110988147</name>
</gene>
<dbReference type="Gene3D" id="3.40.50.1110">
    <property type="entry name" value="SGNH hydrolase"/>
    <property type="match status" value="1"/>
</dbReference>
<dbReference type="OMA" id="GHTIAWW"/>
<organism evidence="1 2">
    <name type="scientific">Acanthaster planci</name>
    <name type="common">Crown-of-thorns starfish</name>
    <dbReference type="NCBI Taxonomy" id="133434"/>
    <lineage>
        <taxon>Eukaryota</taxon>
        <taxon>Metazoa</taxon>
        <taxon>Echinodermata</taxon>
        <taxon>Eleutherozoa</taxon>
        <taxon>Asterozoa</taxon>
        <taxon>Asteroidea</taxon>
        <taxon>Valvatacea</taxon>
        <taxon>Valvatida</taxon>
        <taxon>Acanthasteridae</taxon>
        <taxon>Acanthaster</taxon>
    </lineage>
</organism>
<dbReference type="SUPFAM" id="SSF52266">
    <property type="entry name" value="SGNH hydrolase"/>
    <property type="match status" value="1"/>
</dbReference>
<dbReference type="InterPro" id="IPR036514">
    <property type="entry name" value="SGNH_hydro_sf"/>
</dbReference>
<keyword evidence="1" id="KW-1185">Reference proteome</keyword>
<name>A0A8B7ZPX6_ACAPL</name>
<reference evidence="2" key="1">
    <citation type="submission" date="2025-08" db="UniProtKB">
        <authorList>
            <consortium name="RefSeq"/>
        </authorList>
    </citation>
    <scope>IDENTIFICATION</scope>
</reference>
<protein>
    <submittedName>
        <fullName evidence="2">Uncharacterized protein LOC110988147</fullName>
    </submittedName>
</protein>
<dbReference type="GeneID" id="110988147"/>
<evidence type="ECO:0000313" key="2">
    <source>
        <dbReference type="RefSeq" id="XP_022107107.1"/>
    </source>
</evidence>
<dbReference type="CDD" id="cd00229">
    <property type="entry name" value="SGNH_hydrolase"/>
    <property type="match status" value="1"/>
</dbReference>